<accession>A0A1Y3AV92</accession>
<name>A0A1Y3AV92_EURMA</name>
<sequence length="146" mass="16999">MGIFPPIFPCSHLNPFPFPFGLRWPPPPPIPFIRTSTTPIPMARILPPPLPLPSLPTFNRMTLNSENNQNNVLRPDSKPYYKQKPLIVDNDKIVQTIEGTEQLINLRDKFKHEIIQRADRFRSQKPTFSFPKRKIKLKAHKHHHGK</sequence>
<protein>
    <submittedName>
        <fullName evidence="1">Uncharacterized protein</fullName>
    </submittedName>
</protein>
<organism evidence="1 2">
    <name type="scientific">Euroglyphus maynei</name>
    <name type="common">Mayne's house dust mite</name>
    <dbReference type="NCBI Taxonomy" id="6958"/>
    <lineage>
        <taxon>Eukaryota</taxon>
        <taxon>Metazoa</taxon>
        <taxon>Ecdysozoa</taxon>
        <taxon>Arthropoda</taxon>
        <taxon>Chelicerata</taxon>
        <taxon>Arachnida</taxon>
        <taxon>Acari</taxon>
        <taxon>Acariformes</taxon>
        <taxon>Sarcoptiformes</taxon>
        <taxon>Astigmata</taxon>
        <taxon>Psoroptidia</taxon>
        <taxon>Analgoidea</taxon>
        <taxon>Pyroglyphidae</taxon>
        <taxon>Pyroglyphinae</taxon>
        <taxon>Euroglyphus</taxon>
    </lineage>
</organism>
<dbReference type="EMBL" id="MUJZ01058647">
    <property type="protein sequence ID" value="OTF71927.1"/>
    <property type="molecule type" value="Genomic_DNA"/>
</dbReference>
<dbReference type="Proteomes" id="UP000194236">
    <property type="component" value="Unassembled WGS sequence"/>
</dbReference>
<evidence type="ECO:0000313" key="2">
    <source>
        <dbReference type="Proteomes" id="UP000194236"/>
    </source>
</evidence>
<evidence type="ECO:0000313" key="1">
    <source>
        <dbReference type="EMBL" id="OTF71927.1"/>
    </source>
</evidence>
<reference evidence="1 2" key="1">
    <citation type="submission" date="2017-03" db="EMBL/GenBank/DDBJ databases">
        <title>Genome Survey of Euroglyphus maynei.</title>
        <authorList>
            <person name="Arlian L.G."/>
            <person name="Morgan M.S."/>
            <person name="Rider S.D."/>
        </authorList>
    </citation>
    <scope>NUCLEOTIDE SEQUENCE [LARGE SCALE GENOMIC DNA]</scope>
    <source>
        <strain evidence="1">Arlian Lab</strain>
        <tissue evidence="1">Whole body</tissue>
    </source>
</reference>
<keyword evidence="2" id="KW-1185">Reference proteome</keyword>
<gene>
    <name evidence="1" type="ORF">BLA29_009957</name>
</gene>
<comment type="caution">
    <text evidence="1">The sequence shown here is derived from an EMBL/GenBank/DDBJ whole genome shotgun (WGS) entry which is preliminary data.</text>
</comment>
<dbReference type="AlphaFoldDB" id="A0A1Y3AV92"/>
<proteinExistence type="predicted"/>